<dbReference type="EnsemblMetazoa" id="GAUT045862-RA">
    <property type="protein sequence ID" value="GAUT045862-PA"/>
    <property type="gene ID" value="GAUT045862"/>
</dbReference>
<dbReference type="InterPro" id="IPR038648">
    <property type="entry name" value="PHR_sf"/>
</dbReference>
<protein>
    <submittedName>
        <fullName evidence="2">PHR domain-containing protein</fullName>
    </submittedName>
</protein>
<dbReference type="STRING" id="7395.A0A1A9VS80"/>
<dbReference type="PANTHER" id="PTHR45943:SF1">
    <property type="entry name" value="E3 UBIQUITIN-PROTEIN LIGASE MYCBP2"/>
    <property type="match status" value="1"/>
</dbReference>
<dbReference type="AlphaFoldDB" id="A0A1A9VS80"/>
<dbReference type="GO" id="GO:0007411">
    <property type="term" value="P:axon guidance"/>
    <property type="evidence" value="ECO:0007669"/>
    <property type="project" value="TreeGrafter"/>
</dbReference>
<dbReference type="GO" id="GO:0008582">
    <property type="term" value="P:regulation of synaptic assembly at neuromuscular junction"/>
    <property type="evidence" value="ECO:0007669"/>
    <property type="project" value="TreeGrafter"/>
</dbReference>
<evidence type="ECO:0000259" key="1">
    <source>
        <dbReference type="Pfam" id="PF08005"/>
    </source>
</evidence>
<evidence type="ECO:0000313" key="3">
    <source>
        <dbReference type="Proteomes" id="UP000078200"/>
    </source>
</evidence>
<dbReference type="Pfam" id="PF08005">
    <property type="entry name" value="PHR"/>
    <property type="match status" value="1"/>
</dbReference>
<dbReference type="Proteomes" id="UP000078200">
    <property type="component" value="Unassembled WGS sequence"/>
</dbReference>
<dbReference type="GO" id="GO:0005634">
    <property type="term" value="C:nucleus"/>
    <property type="evidence" value="ECO:0007669"/>
    <property type="project" value="TreeGrafter"/>
</dbReference>
<dbReference type="GO" id="GO:0005886">
    <property type="term" value="C:plasma membrane"/>
    <property type="evidence" value="ECO:0007669"/>
    <property type="project" value="TreeGrafter"/>
</dbReference>
<name>A0A1A9VS80_GLOAU</name>
<sequence>MLSSTDGHQYPILVEQMIYRTQQEKSDFLSNSWTFKDVLMRLLDIIANPIRDRIENIYNRSVHFNYSSGSVCSKEMNQGLIDNCCHLLARVLAEIVYQTAIGDYDKIFVPPRSLHSSGSRFARCDQSRTWNTGNFGPDAIAFTVDSPGIAIAGAMVYSGSGSYEYQLELLYDNSGDLQQPQQQQQQQQLQQQHKWETLESISGTYDQTSVHNDMTEIKFERSVLIKENTRYALRLCSQGARTCSGDSGMPSIRGPCGTTFHFYACDLSFNGTNAHRGQIPCILYYSTPLKQDSNTAYSGGRGISCVDTSGASDGNLSSKVTMRDTALQIASDITKKCSELLVLARNNLAASLSPSDNSSNHSQTIDSEHNITPIEEHMDINWANNSRTSVLPADGGSISSARDLSKRLESFSKGIIETLKFEKRSTNPFEMEIEIGATEIHPKDLLLEDTSSIQDLNLRNGQMTKFNGNERIGAEAVEDFAVTSQYNPMGISKADSDETPAQLAAVQILEIFNLNSSNLFHTLLPLVYAHIANLACSDAKVLSLTVETFLSDILIYVILLLEFSANFGLN</sequence>
<dbReference type="VEuPathDB" id="VectorBase:GAUT045862"/>
<dbReference type="Gene3D" id="2.60.120.820">
    <property type="entry name" value="PHR domain"/>
    <property type="match status" value="1"/>
</dbReference>
<dbReference type="GO" id="GO:0061630">
    <property type="term" value="F:ubiquitin protein ligase activity"/>
    <property type="evidence" value="ECO:0007669"/>
    <property type="project" value="TreeGrafter"/>
</dbReference>
<dbReference type="PANTHER" id="PTHR45943">
    <property type="entry name" value="E3 UBIQUITIN-PROTEIN LIGASE MYCBP2"/>
    <property type="match status" value="1"/>
</dbReference>
<dbReference type="InterPro" id="IPR012983">
    <property type="entry name" value="PHR"/>
</dbReference>
<organism evidence="2 3">
    <name type="scientific">Glossina austeni</name>
    <name type="common">Savannah tsetse fly</name>
    <dbReference type="NCBI Taxonomy" id="7395"/>
    <lineage>
        <taxon>Eukaryota</taxon>
        <taxon>Metazoa</taxon>
        <taxon>Ecdysozoa</taxon>
        <taxon>Arthropoda</taxon>
        <taxon>Hexapoda</taxon>
        <taxon>Insecta</taxon>
        <taxon>Pterygota</taxon>
        <taxon>Neoptera</taxon>
        <taxon>Endopterygota</taxon>
        <taxon>Diptera</taxon>
        <taxon>Brachycera</taxon>
        <taxon>Muscomorpha</taxon>
        <taxon>Hippoboscoidea</taxon>
        <taxon>Glossinidae</taxon>
        <taxon>Glossina</taxon>
    </lineage>
</organism>
<keyword evidence="3" id="KW-1185">Reference proteome</keyword>
<proteinExistence type="predicted"/>
<evidence type="ECO:0000313" key="2">
    <source>
        <dbReference type="EnsemblMetazoa" id="GAUT045862-PA"/>
    </source>
</evidence>
<reference evidence="2" key="1">
    <citation type="submission" date="2020-05" db="UniProtKB">
        <authorList>
            <consortium name="EnsemblMetazoa"/>
        </authorList>
    </citation>
    <scope>IDENTIFICATION</scope>
    <source>
        <strain evidence="2">TTRI</strain>
    </source>
</reference>
<feature type="domain" description="PHR" evidence="1">
    <location>
        <begin position="119"/>
        <end position="285"/>
    </location>
</feature>
<accession>A0A1A9VS80</accession>